<evidence type="ECO:0000313" key="7">
    <source>
        <dbReference type="Proteomes" id="UP000467193"/>
    </source>
</evidence>
<feature type="signal peptide" evidence="5">
    <location>
        <begin position="1"/>
        <end position="34"/>
    </location>
</feature>
<dbReference type="PROSITE" id="PS51318">
    <property type="entry name" value="TAT"/>
    <property type="match status" value="1"/>
</dbReference>
<keyword evidence="4" id="KW-1015">Disulfide bond</keyword>
<dbReference type="InterPro" id="IPR000675">
    <property type="entry name" value="Cutinase/axe"/>
</dbReference>
<organism evidence="6 7">
    <name type="scientific">Mycolicibacterium sediminis</name>
    <dbReference type="NCBI Taxonomy" id="1286180"/>
    <lineage>
        <taxon>Bacteria</taxon>
        <taxon>Bacillati</taxon>
        <taxon>Actinomycetota</taxon>
        <taxon>Actinomycetes</taxon>
        <taxon>Mycobacteriales</taxon>
        <taxon>Mycobacteriaceae</taxon>
        <taxon>Mycolicibacterium</taxon>
    </lineage>
</organism>
<keyword evidence="2" id="KW-0719">Serine esterase</keyword>
<evidence type="ECO:0000313" key="6">
    <source>
        <dbReference type="EMBL" id="BBY31489.1"/>
    </source>
</evidence>
<sequence>MIRRTNIRSLVAAAGAAVLASVLLPAALPTAAAAATCSDVEVVFARGTTEAPGPGFVGQDFADSLRGQVGGKSVNLYPVVYPATDDWPTAVIGVNDATNHINQVAAQCPDTSIVLGGFSQGAAVAQLVTADAAAVPPNSFAYGTTTPLSPEVAGRVDAVALFGKPNARFLSLIGQPVVPVGSAFLSKTIDQCAINDPICSGGIDFAAHNAYPANGMVAQAASFAAARV</sequence>
<dbReference type="RefSeq" id="WP_163800977.1">
    <property type="nucleotide sequence ID" value="NZ_AP022588.1"/>
</dbReference>
<dbReference type="PANTHER" id="PTHR33630">
    <property type="entry name" value="CUTINASE RV1984C-RELATED-RELATED"/>
    <property type="match status" value="1"/>
</dbReference>
<gene>
    <name evidence="6" type="primary">cut1</name>
    <name evidence="6" type="ORF">MSEDJ_55850</name>
</gene>
<dbReference type="KEGG" id="msei:MSEDJ_55850"/>
<dbReference type="Gene3D" id="3.40.50.1820">
    <property type="entry name" value="alpha/beta hydrolase"/>
    <property type="match status" value="1"/>
</dbReference>
<dbReference type="AlphaFoldDB" id="A0A7I7QYN0"/>
<comment type="similarity">
    <text evidence="1">Belongs to the cutinase family.</text>
</comment>
<proteinExistence type="inferred from homology"/>
<name>A0A7I7QYN0_9MYCO</name>
<evidence type="ECO:0000256" key="4">
    <source>
        <dbReference type="ARBA" id="ARBA00023157"/>
    </source>
</evidence>
<reference evidence="6 7" key="1">
    <citation type="journal article" date="2019" name="Emerg. Microbes Infect.">
        <title>Comprehensive subspecies identification of 175 nontuberculous mycobacteria species based on 7547 genomic profiles.</title>
        <authorList>
            <person name="Matsumoto Y."/>
            <person name="Kinjo T."/>
            <person name="Motooka D."/>
            <person name="Nabeya D."/>
            <person name="Jung N."/>
            <person name="Uechi K."/>
            <person name="Horii T."/>
            <person name="Iida T."/>
            <person name="Fujita J."/>
            <person name="Nakamura S."/>
        </authorList>
    </citation>
    <scope>NUCLEOTIDE SEQUENCE [LARGE SCALE GENOMIC DNA]</scope>
    <source>
        <strain evidence="6 7">JCM 17899</strain>
    </source>
</reference>
<dbReference type="InterPro" id="IPR029058">
    <property type="entry name" value="AB_hydrolase_fold"/>
</dbReference>
<dbReference type="GO" id="GO:0052689">
    <property type="term" value="F:carboxylic ester hydrolase activity"/>
    <property type="evidence" value="ECO:0007669"/>
    <property type="project" value="UniProtKB-KW"/>
</dbReference>
<evidence type="ECO:0000256" key="5">
    <source>
        <dbReference type="SAM" id="SignalP"/>
    </source>
</evidence>
<keyword evidence="7" id="KW-1185">Reference proteome</keyword>
<dbReference type="SUPFAM" id="SSF53474">
    <property type="entry name" value="alpha/beta-Hydrolases"/>
    <property type="match status" value="1"/>
</dbReference>
<dbReference type="EMBL" id="AP022588">
    <property type="protein sequence ID" value="BBY31489.1"/>
    <property type="molecule type" value="Genomic_DNA"/>
</dbReference>
<dbReference type="PANTHER" id="PTHR33630:SF9">
    <property type="entry name" value="CUTINASE 4"/>
    <property type="match status" value="1"/>
</dbReference>
<protein>
    <submittedName>
        <fullName evidence="6">Cutinase</fullName>
    </submittedName>
</protein>
<dbReference type="InterPro" id="IPR006311">
    <property type="entry name" value="TAT_signal"/>
</dbReference>
<dbReference type="Proteomes" id="UP000467193">
    <property type="component" value="Chromosome"/>
</dbReference>
<dbReference type="SMART" id="SM01110">
    <property type="entry name" value="Cutinase"/>
    <property type="match status" value="1"/>
</dbReference>
<evidence type="ECO:0000256" key="3">
    <source>
        <dbReference type="ARBA" id="ARBA00022801"/>
    </source>
</evidence>
<keyword evidence="5" id="KW-0732">Signal</keyword>
<feature type="chain" id="PRO_5029511511" evidence="5">
    <location>
        <begin position="35"/>
        <end position="228"/>
    </location>
</feature>
<dbReference type="Pfam" id="PF01083">
    <property type="entry name" value="Cutinase"/>
    <property type="match status" value="1"/>
</dbReference>
<evidence type="ECO:0000256" key="1">
    <source>
        <dbReference type="ARBA" id="ARBA00007534"/>
    </source>
</evidence>
<accession>A0A7I7QYN0</accession>
<keyword evidence="3" id="KW-0378">Hydrolase</keyword>
<evidence type="ECO:0000256" key="2">
    <source>
        <dbReference type="ARBA" id="ARBA00022487"/>
    </source>
</evidence>